<organism evidence="1 2">
    <name type="scientific">Borreliella valaisiana VS116</name>
    <dbReference type="NCBI Taxonomy" id="445987"/>
    <lineage>
        <taxon>Bacteria</taxon>
        <taxon>Pseudomonadati</taxon>
        <taxon>Spirochaetota</taxon>
        <taxon>Spirochaetia</taxon>
        <taxon>Spirochaetales</taxon>
        <taxon>Borreliaceae</taxon>
        <taxon>Borreliella</taxon>
    </lineage>
</organism>
<proteinExistence type="predicted"/>
<reference evidence="1 2" key="1">
    <citation type="journal article" date="2012" name="J. Bacteriol.">
        <title>Whole-Genome Sequences of Borrelia bissettii, Borrelia valaisiana, and Borrelia spielmanii.</title>
        <authorList>
            <person name="Schutzer S.E."/>
            <person name="Fraser-Liggett C.M."/>
            <person name="Qiu W.G."/>
            <person name="Kraiczy P."/>
            <person name="Mongodin E.F."/>
            <person name="Dunn J.J."/>
            <person name="Luft B.J."/>
            <person name="Casjens S.R."/>
        </authorList>
    </citation>
    <scope>NUCLEOTIDE SEQUENCE [LARGE SCALE GENOMIC DNA]</scope>
    <source>
        <strain evidence="1 2">VS116</strain>
        <plasmid evidence="1">VS116_cp9</plasmid>
    </source>
</reference>
<dbReference type="GeneID" id="63641827"/>
<gene>
    <name evidence="1" type="ORF">BVAVS116_C0001</name>
</gene>
<keyword evidence="1" id="KW-0614">Plasmid</keyword>
<name>C0R8U4_BORVA</name>
<dbReference type="RefSeq" id="WP_012664768.1">
    <property type="nucleotide sequence ID" value="NC_012130.1"/>
</dbReference>
<evidence type="ECO:0000313" key="2">
    <source>
        <dbReference type="Proteomes" id="UP000006163"/>
    </source>
</evidence>
<geneLocation type="plasmid" evidence="1 2">
    <name>VS116_cp9</name>
</geneLocation>
<dbReference type="InterPro" id="IPR003459">
    <property type="entry name" value="Borrelia_plasmid_OrfA"/>
</dbReference>
<evidence type="ECO:0000313" key="1">
    <source>
        <dbReference type="EMBL" id="ACN52883.1"/>
    </source>
</evidence>
<accession>C0R8U4</accession>
<dbReference type="EMBL" id="CP001438">
    <property type="protein sequence ID" value="ACN52883.1"/>
    <property type="molecule type" value="Genomic_DNA"/>
</dbReference>
<dbReference type="Proteomes" id="UP000006163">
    <property type="component" value="Plasmid VS116_cp9"/>
</dbReference>
<dbReference type="AlphaFoldDB" id="C0R8U4"/>
<dbReference type="HOGENOM" id="CLU_066594_0_0_12"/>
<protein>
    <submittedName>
        <fullName evidence="1">Uncharacterized protein</fullName>
    </submittedName>
</protein>
<keyword evidence="2" id="KW-1185">Reference proteome</keyword>
<dbReference type="OrthoDB" id="351996at2"/>
<dbReference type="Pfam" id="PF02414">
    <property type="entry name" value="Borrelia_orfA"/>
    <property type="match status" value="1"/>
</dbReference>
<sequence>MKNLSNVNKTSKKTPCYNKLQHKLIVLISTLKYINTKYQKYTQKNILYYFNENLKRNGQTTTTLRTMQKYLYKLQKEIKVTTNYYKHMGVNFGTEIYYQLNFSKKECHTKINKYFQEKKHARFTSRVNNHLKDKFTKKGSVELGGCLSNKNNNIKEEKERKKKIEKFQIIKYANKCKFYCKEFLPIVLNLDISKNEKIKILKTVKRIEIKLIKGKNINLNKSCFKEKQNKLKEILENTKKQLEKKGYNAKQLKINFQKTYENYKNKPHFIIEYHKYNDLSTIKRKLEKSIELKKENPQKDYENIKTNIYNILIEQLKEKANIEFLKPIVKTYLNNKNKIEYKKVFGTYYYELLELIKDQKSLFNLKELDRKAI</sequence>